<dbReference type="Pfam" id="PF03184">
    <property type="entry name" value="DDE_1"/>
    <property type="match status" value="1"/>
</dbReference>
<feature type="region of interest" description="Disordered" evidence="1">
    <location>
        <begin position="1"/>
        <end position="51"/>
    </location>
</feature>
<sequence>MPRQKTYTEEDMEGLKGFGGGGQPPEGGCPISHPPHHLPGPEEGEIPGNVSSATRGRAQLPFVKYARQERPLLLFMDQHEAHVGTGVVDFCRANRIEVVCLPAHTTHVLQPLDVAVYGSLKAAFSRLAGNMGLVRGDLVIGKRQFTAVLKYALEEACTPHNIISGFRRTGLFPLNRMEVDESKFVKGLRDRSAGGECFDAPEDTDEDMSTPPCTVDGAAANAIPLSTTIATTREVATTTTPVWRQGRWPCSSSCIVNMYICK</sequence>
<protein>
    <recommendedName>
        <fullName evidence="2">DDE-1 domain-containing protein</fullName>
    </recommendedName>
</protein>
<evidence type="ECO:0000313" key="3">
    <source>
        <dbReference type="EMBL" id="KAG5283716.1"/>
    </source>
</evidence>
<dbReference type="GO" id="GO:0003676">
    <property type="term" value="F:nucleic acid binding"/>
    <property type="evidence" value="ECO:0007669"/>
    <property type="project" value="InterPro"/>
</dbReference>
<name>A0AAV6HCY9_9TELE</name>
<proteinExistence type="predicted"/>
<accession>A0AAV6HCY9</accession>
<evidence type="ECO:0000256" key="1">
    <source>
        <dbReference type="SAM" id="MobiDB-lite"/>
    </source>
</evidence>
<reference evidence="3" key="1">
    <citation type="submission" date="2020-10" db="EMBL/GenBank/DDBJ databases">
        <title>Chromosome-scale genome assembly of the Allis shad, Alosa alosa.</title>
        <authorList>
            <person name="Margot Z."/>
            <person name="Christophe K."/>
            <person name="Cabau C."/>
            <person name="Louis A."/>
            <person name="Berthelot C."/>
            <person name="Parey E."/>
            <person name="Roest Crollius H."/>
            <person name="Montfort J."/>
            <person name="Robinson-Rechavi M."/>
            <person name="Bucao C."/>
            <person name="Bouchez O."/>
            <person name="Gislard M."/>
            <person name="Lluch J."/>
            <person name="Milhes M."/>
            <person name="Lampietro C."/>
            <person name="Lopez Roques C."/>
            <person name="Donnadieu C."/>
            <person name="Braasch I."/>
            <person name="Desvignes T."/>
            <person name="Postlethwait J."/>
            <person name="Bobe J."/>
            <person name="Guiguen Y."/>
        </authorList>
    </citation>
    <scope>NUCLEOTIDE SEQUENCE</scope>
    <source>
        <strain evidence="3">M-15738</strain>
        <tissue evidence="3">Blood</tissue>
    </source>
</reference>
<feature type="compositionally biased region" description="Gly residues" evidence="1">
    <location>
        <begin position="16"/>
        <end position="25"/>
    </location>
</feature>
<comment type="caution">
    <text evidence="3">The sequence shown here is derived from an EMBL/GenBank/DDBJ whole genome shotgun (WGS) entry which is preliminary data.</text>
</comment>
<dbReference type="InterPro" id="IPR004875">
    <property type="entry name" value="DDE_SF_endonuclease_dom"/>
</dbReference>
<dbReference type="AlphaFoldDB" id="A0AAV6HCY9"/>
<dbReference type="Proteomes" id="UP000823561">
    <property type="component" value="Chromosome 3"/>
</dbReference>
<feature type="domain" description="DDE-1" evidence="2">
    <location>
        <begin position="66"/>
        <end position="163"/>
    </location>
</feature>
<evidence type="ECO:0000313" key="4">
    <source>
        <dbReference type="Proteomes" id="UP000823561"/>
    </source>
</evidence>
<evidence type="ECO:0000259" key="2">
    <source>
        <dbReference type="Pfam" id="PF03184"/>
    </source>
</evidence>
<gene>
    <name evidence="3" type="ORF">AALO_G00045200</name>
</gene>
<dbReference type="EMBL" id="JADWDJ010000003">
    <property type="protein sequence ID" value="KAG5283716.1"/>
    <property type="molecule type" value="Genomic_DNA"/>
</dbReference>
<organism evidence="3 4">
    <name type="scientific">Alosa alosa</name>
    <name type="common">allis shad</name>
    <dbReference type="NCBI Taxonomy" id="278164"/>
    <lineage>
        <taxon>Eukaryota</taxon>
        <taxon>Metazoa</taxon>
        <taxon>Chordata</taxon>
        <taxon>Craniata</taxon>
        <taxon>Vertebrata</taxon>
        <taxon>Euteleostomi</taxon>
        <taxon>Actinopterygii</taxon>
        <taxon>Neopterygii</taxon>
        <taxon>Teleostei</taxon>
        <taxon>Clupei</taxon>
        <taxon>Clupeiformes</taxon>
        <taxon>Clupeoidei</taxon>
        <taxon>Clupeidae</taxon>
        <taxon>Alosa</taxon>
    </lineage>
</organism>
<keyword evidence="4" id="KW-1185">Reference proteome</keyword>